<comment type="caution">
    <text evidence="1">The sequence shown here is derived from an EMBL/GenBank/DDBJ whole genome shotgun (WGS) entry which is preliminary data.</text>
</comment>
<dbReference type="OrthoDB" id="552713at2"/>
<dbReference type="EMBL" id="PREZ01000004">
    <property type="protein sequence ID" value="PPA70072.1"/>
    <property type="molecule type" value="Genomic_DNA"/>
</dbReference>
<evidence type="ECO:0008006" key="3">
    <source>
        <dbReference type="Google" id="ProtNLM"/>
    </source>
</evidence>
<name>A0A2S5GAM9_9BACL</name>
<gene>
    <name evidence="1" type="ORF">C4B60_10805</name>
</gene>
<accession>A0A2S5GAM9</accession>
<sequence length="218" mass="25744">MPQRIDRTGMRFGRLIVRRLVEVNKYHQAKWECICDCGNVTIVHYSNLHTGTSKSCGCLKSELNIKRNTKHGLSGRYDKDRRIYVIWIHMRSRCLNESDIDYAHYGGRGIKICEEWSDYAVFYKWAKEKGYNQELTIERIDNDGNYEPTNCRWATRKEQARNRRSNPQFTFNGKTKTIPDWAEEMNISYSALRTRLHDGWSIEKALTTPIKNNRNEVI</sequence>
<dbReference type="AlphaFoldDB" id="A0A2S5GAM9"/>
<dbReference type="RefSeq" id="WP_104058022.1">
    <property type="nucleotide sequence ID" value="NZ_PREZ01000004.1"/>
</dbReference>
<evidence type="ECO:0000313" key="1">
    <source>
        <dbReference type="EMBL" id="PPA70072.1"/>
    </source>
</evidence>
<reference evidence="1 2" key="1">
    <citation type="submission" date="2018-02" db="EMBL/GenBank/DDBJ databases">
        <title>Jeotgalibacillus proteolyticum sp. nov. a protease producing bacterium isolated from ocean sediments of Laizhou Bay.</title>
        <authorList>
            <person name="Li Y."/>
        </authorList>
    </citation>
    <scope>NUCLEOTIDE SEQUENCE [LARGE SCALE GENOMIC DNA]</scope>
    <source>
        <strain evidence="1 2">22-7</strain>
    </source>
</reference>
<proteinExistence type="predicted"/>
<protein>
    <recommendedName>
        <fullName evidence="3">AP2 domain-containing protein</fullName>
    </recommendedName>
</protein>
<organism evidence="1 2">
    <name type="scientific">Jeotgalibacillus proteolyticus</name>
    <dbReference type="NCBI Taxonomy" id="2082395"/>
    <lineage>
        <taxon>Bacteria</taxon>
        <taxon>Bacillati</taxon>
        <taxon>Bacillota</taxon>
        <taxon>Bacilli</taxon>
        <taxon>Bacillales</taxon>
        <taxon>Caryophanaceae</taxon>
        <taxon>Jeotgalibacillus</taxon>
    </lineage>
</organism>
<dbReference type="Proteomes" id="UP000239047">
    <property type="component" value="Unassembled WGS sequence"/>
</dbReference>
<keyword evidence="2" id="KW-1185">Reference proteome</keyword>
<evidence type="ECO:0000313" key="2">
    <source>
        <dbReference type="Proteomes" id="UP000239047"/>
    </source>
</evidence>